<sequence>MKPKNVIVITDIPNVPPKTFEYQINPVLILNELIFDICTKINLKDSDNYSIFLNGLPITPTTLQTIPEKSTISLSLALDFAARQAFDQLQKASNAEVLKRVLFFMRQKITLTMFVSEFTRLGGIGLILEKIMKYEGNVQSYGLTILRSAMSFDSGMNEVVKNEKIIRFLFSMIDEGVIASVCRQSLELLFVAIHYGGFNIMWKIVKERAKDRDELPLANVVKLLKSGDIETVGNSLTLLYGILHVAPQEKKYGIRTKLKYQGVHKIVEELKSGGSKKELKEQITLLEKYFYGDDVRKEKKSLAKMIKKEQDRMKRVKNENISKKRTIEIIKKEIETIQMKIPILNDELELMKQQTNSLEKEIEPLKEHVLRKNILKLIKNMTDDEIKKEWVKYKVLVESVEKEKIALNSQIEEMKEKHLKITNSSFGNSTLSLNKNSPRGKVRMTKFLETRRTINRKPSDNQHFRKPELPPQHNIIRIPWRRILFTPNPKKPTIWDDIKILHVREKQLQTSFLTSVSVTNISFILDPSKLIALSILFAKQPNESKFFEAFTHMYSKTFDTKTFELVKKIIPTEAEAFQLFSSKTLNIPETLLKRLALAKNLPTKIAIWSQVTVLEKRLDEVNEKISCIETAIKVLKKSFGFKEVLTIITSYNHQLNLFDSNKGFDLTCLLKLKDLKTNTNETLLDCIISNLSNIKILLREFNECKPAILVELKEQLDMTHSLIDELNNLKDIMKELAEDDLNIASSEVGRVKNKALEILEMGERTQSSFYSLVSWCMGTTEHLDYFDTKIFFGLISTFHAHLLMSKALIKINAYEQMKRMRMTRGNCLSENETNLMVEIIDKIRSGEIGRQMLKKTTSN</sequence>
<dbReference type="InterPro" id="IPR042201">
    <property type="entry name" value="FH2_Formin_sf"/>
</dbReference>
<feature type="coiled-coil region" evidence="4">
    <location>
        <begin position="709"/>
        <end position="739"/>
    </location>
</feature>
<name>A0A5K1VTR6_ENTHI</name>
<accession>A0A5K1VTR6</accession>
<feature type="coiled-coil region" evidence="4">
    <location>
        <begin position="299"/>
        <end position="368"/>
    </location>
</feature>
<dbReference type="InterPro" id="IPR056771">
    <property type="entry name" value="FH3_FHOD1-3-like"/>
</dbReference>
<evidence type="ECO:0000256" key="4">
    <source>
        <dbReference type="SAM" id="Coils"/>
    </source>
</evidence>
<feature type="coiled-coil region" evidence="4">
    <location>
        <begin position="611"/>
        <end position="638"/>
    </location>
</feature>
<dbReference type="AlphaFoldDB" id="A0A5K1VTR6"/>
<dbReference type="PANTHER" id="PTHR45920">
    <property type="entry name" value="FORMIN HOMOLOGY 2 DOMAIN CONTAINING, ISOFORM I"/>
    <property type="match status" value="1"/>
</dbReference>
<evidence type="ECO:0000256" key="1">
    <source>
        <dbReference type="ARBA" id="ARBA00008214"/>
    </source>
</evidence>
<dbReference type="SUPFAM" id="SSF48371">
    <property type="entry name" value="ARM repeat"/>
    <property type="match status" value="1"/>
</dbReference>
<dbReference type="InterPro" id="IPR011989">
    <property type="entry name" value="ARM-like"/>
</dbReference>
<dbReference type="VEuPathDB" id="AmoebaDB:EHI7A_091240"/>
<evidence type="ECO:0000313" key="7">
    <source>
        <dbReference type="Proteomes" id="UP000078387"/>
    </source>
</evidence>
<evidence type="ECO:0000313" key="6">
    <source>
        <dbReference type="EMBL" id="GAT97900.1"/>
    </source>
</evidence>
<dbReference type="EMBL" id="BDEQ01000001">
    <property type="protein sequence ID" value="GAT97900.1"/>
    <property type="molecule type" value="Genomic_DNA"/>
</dbReference>
<dbReference type="Pfam" id="PF24959">
    <property type="entry name" value="FH3_FHOD1-3"/>
    <property type="match status" value="1"/>
</dbReference>
<proteinExistence type="inferred from homology"/>
<dbReference type="GO" id="GO:0030866">
    <property type="term" value="P:cortical actin cytoskeleton organization"/>
    <property type="evidence" value="ECO:0007669"/>
    <property type="project" value="TreeGrafter"/>
</dbReference>
<dbReference type="GO" id="GO:0005737">
    <property type="term" value="C:cytoplasm"/>
    <property type="evidence" value="ECO:0007669"/>
    <property type="project" value="TreeGrafter"/>
</dbReference>
<dbReference type="GO" id="GO:0007015">
    <property type="term" value="P:actin filament organization"/>
    <property type="evidence" value="ECO:0007669"/>
    <property type="project" value="UniProtKB-ARBA"/>
</dbReference>
<dbReference type="SMR" id="A0A5K1VTR6"/>
<dbReference type="SMART" id="SM00498">
    <property type="entry name" value="FH2"/>
    <property type="match status" value="1"/>
</dbReference>
<comment type="similarity">
    <text evidence="1">Belongs to the formin homology family. Diaphanous subfamily.</text>
</comment>
<dbReference type="VEuPathDB" id="AmoebaDB:KM1_108780"/>
<organism evidence="6 7">
    <name type="scientific">Entamoeba histolytica</name>
    <dbReference type="NCBI Taxonomy" id="5759"/>
    <lineage>
        <taxon>Eukaryota</taxon>
        <taxon>Amoebozoa</taxon>
        <taxon>Evosea</taxon>
        <taxon>Archamoebae</taxon>
        <taxon>Mastigamoebida</taxon>
        <taxon>Entamoebidae</taxon>
        <taxon>Entamoeba</taxon>
    </lineage>
</organism>
<dbReference type="PROSITE" id="PS51232">
    <property type="entry name" value="GBD_FH3"/>
    <property type="match status" value="1"/>
</dbReference>
<feature type="domain" description="GBD/FH3" evidence="5">
    <location>
        <begin position="22"/>
        <end position="408"/>
    </location>
</feature>
<dbReference type="OMA" id="WGHEVEI"/>
<dbReference type="Gene3D" id="1.25.10.10">
    <property type="entry name" value="Leucine-rich Repeat Variant"/>
    <property type="match status" value="1"/>
</dbReference>
<reference evidence="6 7" key="1">
    <citation type="submission" date="2016-05" db="EMBL/GenBank/DDBJ databases">
        <title>First whole genome sequencing of Entamoeba histolytica HM1:IMSS-clone-6.</title>
        <authorList>
            <person name="Mukherjee Avik.K."/>
            <person name="Izumyama S."/>
            <person name="Nakada-Tsukui K."/>
            <person name="Nozaki T."/>
        </authorList>
    </citation>
    <scope>NUCLEOTIDE SEQUENCE [LARGE SCALE GENOMIC DNA]</scope>
    <source>
        <strain evidence="6 7">HM1:IMSS clone 6</strain>
    </source>
</reference>
<dbReference type="GO" id="GO:0051015">
    <property type="term" value="F:actin filament binding"/>
    <property type="evidence" value="ECO:0007669"/>
    <property type="project" value="TreeGrafter"/>
</dbReference>
<evidence type="ECO:0000256" key="2">
    <source>
        <dbReference type="ARBA" id="ARBA00023054"/>
    </source>
</evidence>
<dbReference type="Gene3D" id="1.20.58.2220">
    <property type="entry name" value="Formin, FH2 domain"/>
    <property type="match status" value="1"/>
</dbReference>
<comment type="caution">
    <text evidence="6">The sequence shown here is derived from an EMBL/GenBank/DDBJ whole genome shotgun (WGS) entry which is preliminary data.</text>
</comment>
<dbReference type="PANTHER" id="PTHR45920:SF7">
    <property type="entry name" value="FORMIN-G"/>
    <property type="match status" value="1"/>
</dbReference>
<dbReference type="InterPro" id="IPR016024">
    <property type="entry name" value="ARM-type_fold"/>
</dbReference>
<keyword evidence="2 4" id="KW-0175">Coiled coil</keyword>
<dbReference type="GO" id="GO:0005856">
    <property type="term" value="C:cytoskeleton"/>
    <property type="evidence" value="ECO:0007669"/>
    <property type="project" value="TreeGrafter"/>
</dbReference>
<evidence type="ECO:0000256" key="3">
    <source>
        <dbReference type="ARBA" id="ARBA00023203"/>
    </source>
</evidence>
<dbReference type="VEuPathDB" id="AmoebaDB:EHI5A_031050"/>
<dbReference type="Pfam" id="PF02181">
    <property type="entry name" value="FH2"/>
    <property type="match status" value="1"/>
</dbReference>
<keyword evidence="3" id="KW-0009">Actin-binding</keyword>
<evidence type="ECO:0000259" key="5">
    <source>
        <dbReference type="PROSITE" id="PS51232"/>
    </source>
</evidence>
<dbReference type="VEuPathDB" id="AmoebaDB:EHI8A_096120"/>
<gene>
    <name evidence="6" type="ORF">CL6EHI_090250</name>
</gene>
<dbReference type="Proteomes" id="UP000078387">
    <property type="component" value="Unassembled WGS sequence"/>
</dbReference>
<dbReference type="InterPro" id="IPR014768">
    <property type="entry name" value="GBD/FH3_dom"/>
</dbReference>
<dbReference type="SUPFAM" id="SSF101447">
    <property type="entry name" value="Formin homology 2 domain (FH2 domain)"/>
    <property type="match status" value="1"/>
</dbReference>
<dbReference type="VEuPathDB" id="AmoebaDB:EHI_090250"/>
<dbReference type="InterPro" id="IPR015425">
    <property type="entry name" value="FH2_Formin"/>
</dbReference>
<protein>
    <submittedName>
        <fullName evidence="6">Formin homology 2 family protein</fullName>
    </submittedName>
</protein>